<keyword evidence="2" id="KW-1185">Reference proteome</keyword>
<reference evidence="1" key="1">
    <citation type="submission" date="2023-04" db="EMBL/GenBank/DDBJ databases">
        <authorList>
            <person name="Vijverberg K."/>
            <person name="Xiong W."/>
            <person name="Schranz E."/>
        </authorList>
    </citation>
    <scope>NUCLEOTIDE SEQUENCE</scope>
</reference>
<gene>
    <name evidence="1" type="ORF">LSALG_LOCUS38909</name>
</gene>
<organism evidence="1 2">
    <name type="scientific">Lactuca saligna</name>
    <name type="common">Willowleaf lettuce</name>
    <dbReference type="NCBI Taxonomy" id="75948"/>
    <lineage>
        <taxon>Eukaryota</taxon>
        <taxon>Viridiplantae</taxon>
        <taxon>Streptophyta</taxon>
        <taxon>Embryophyta</taxon>
        <taxon>Tracheophyta</taxon>
        <taxon>Spermatophyta</taxon>
        <taxon>Magnoliopsida</taxon>
        <taxon>eudicotyledons</taxon>
        <taxon>Gunneridae</taxon>
        <taxon>Pentapetalae</taxon>
        <taxon>asterids</taxon>
        <taxon>campanulids</taxon>
        <taxon>Asterales</taxon>
        <taxon>Asteraceae</taxon>
        <taxon>Cichorioideae</taxon>
        <taxon>Cichorieae</taxon>
        <taxon>Lactucinae</taxon>
        <taxon>Lactuca</taxon>
    </lineage>
</organism>
<name>A0AA35ZWN7_LACSI</name>
<dbReference type="Proteomes" id="UP001177003">
    <property type="component" value="Chromosome 8"/>
</dbReference>
<dbReference type="AlphaFoldDB" id="A0AA35ZWN7"/>
<protein>
    <submittedName>
        <fullName evidence="1">Uncharacterized protein</fullName>
    </submittedName>
</protein>
<evidence type="ECO:0000313" key="1">
    <source>
        <dbReference type="EMBL" id="CAI9300255.1"/>
    </source>
</evidence>
<dbReference type="EMBL" id="OX465084">
    <property type="protein sequence ID" value="CAI9300255.1"/>
    <property type="molecule type" value="Genomic_DNA"/>
</dbReference>
<proteinExistence type="predicted"/>
<evidence type="ECO:0000313" key="2">
    <source>
        <dbReference type="Proteomes" id="UP001177003"/>
    </source>
</evidence>
<sequence length="136" mass="15084">MISKSSTKISKLKRTLEDGKLCECRIQIRKVARVYRRKQFTIGGNGVYNQGFRSLRSEVYDPGACDSILQPSSVSSIANSSVARSSLAQRLIKIRGGGVHDFDGVGDQTRDLHVNKSAPYQLGYTFRCVFPLKPNS</sequence>
<accession>A0AA35ZWN7</accession>